<gene>
    <name evidence="1" type="ORF">V6N11_044371</name>
</gene>
<accession>A0ABR2REZ8</accession>
<comment type="caution">
    <text evidence="1">The sequence shown here is derived from an EMBL/GenBank/DDBJ whole genome shotgun (WGS) entry which is preliminary data.</text>
</comment>
<evidence type="ECO:0000313" key="2">
    <source>
        <dbReference type="Proteomes" id="UP001396334"/>
    </source>
</evidence>
<proteinExistence type="predicted"/>
<evidence type="ECO:0000313" key="1">
    <source>
        <dbReference type="EMBL" id="KAK9011523.1"/>
    </source>
</evidence>
<dbReference type="EMBL" id="JBBPBN010000023">
    <property type="protein sequence ID" value="KAK9011523.1"/>
    <property type="molecule type" value="Genomic_DNA"/>
</dbReference>
<dbReference type="InterPro" id="IPR036393">
    <property type="entry name" value="AceGlu_kinase-like_sf"/>
</dbReference>
<dbReference type="Proteomes" id="UP001396334">
    <property type="component" value="Unassembled WGS sequence"/>
</dbReference>
<organism evidence="1 2">
    <name type="scientific">Hibiscus sabdariffa</name>
    <name type="common">roselle</name>
    <dbReference type="NCBI Taxonomy" id="183260"/>
    <lineage>
        <taxon>Eukaryota</taxon>
        <taxon>Viridiplantae</taxon>
        <taxon>Streptophyta</taxon>
        <taxon>Embryophyta</taxon>
        <taxon>Tracheophyta</taxon>
        <taxon>Spermatophyta</taxon>
        <taxon>Magnoliopsida</taxon>
        <taxon>eudicotyledons</taxon>
        <taxon>Gunneridae</taxon>
        <taxon>Pentapetalae</taxon>
        <taxon>rosids</taxon>
        <taxon>malvids</taxon>
        <taxon>Malvales</taxon>
        <taxon>Malvaceae</taxon>
        <taxon>Malvoideae</taxon>
        <taxon>Hibiscus</taxon>
    </lineage>
</organism>
<reference evidence="1 2" key="1">
    <citation type="journal article" date="2024" name="G3 (Bethesda)">
        <title>Genome assembly of Hibiscus sabdariffa L. provides insights into metabolisms of medicinal natural products.</title>
        <authorList>
            <person name="Kim T."/>
        </authorList>
    </citation>
    <scope>NUCLEOTIDE SEQUENCE [LARGE SCALE GENOMIC DNA]</scope>
    <source>
        <strain evidence="1">TK-2024</strain>
        <tissue evidence="1">Old leaves</tissue>
    </source>
</reference>
<dbReference type="Gene3D" id="3.40.1160.10">
    <property type="entry name" value="Acetylglutamate kinase-like"/>
    <property type="match status" value="1"/>
</dbReference>
<name>A0ABR2REZ8_9ROSI</name>
<dbReference type="SUPFAM" id="SSF53633">
    <property type="entry name" value="Carbamate kinase-like"/>
    <property type="match status" value="1"/>
</dbReference>
<sequence>MKSVELKAYVVRDLVLLACIGLRPVLIHDGDPEINTLLNQFNIASQFRDGLRVTNVRIYSSNATSASPFFSSTWSNFFAFALAPLCTQSISSQFSP</sequence>
<keyword evidence="2" id="KW-1185">Reference proteome</keyword>
<protein>
    <submittedName>
        <fullName evidence="1">Uncharacterized protein</fullName>
    </submittedName>
</protein>